<dbReference type="AlphaFoldDB" id="A0A0G3H3Q4"/>
<dbReference type="OrthoDB" id="4424644at2"/>
<dbReference type="SUPFAM" id="SSF47598">
    <property type="entry name" value="Ribbon-helix-helix"/>
    <property type="match status" value="1"/>
</dbReference>
<dbReference type="EMBL" id="CP011543">
    <property type="protein sequence ID" value="AKK07385.1"/>
    <property type="molecule type" value="Genomic_DNA"/>
</dbReference>
<evidence type="ECO:0000313" key="3">
    <source>
        <dbReference type="Proteomes" id="UP000035199"/>
    </source>
</evidence>
<protein>
    <submittedName>
        <fullName evidence="2">Uncharacterized protein</fullName>
    </submittedName>
</protein>
<name>A0A0G3H3Q4_9CORY</name>
<keyword evidence="3" id="KW-1185">Reference proteome</keyword>
<dbReference type="PATRIC" id="fig|571915.4.peg.3324"/>
<dbReference type="InterPro" id="IPR010985">
    <property type="entry name" value="Ribbon_hlx_hlx"/>
</dbReference>
<keyword evidence="2" id="KW-0614">Plasmid</keyword>
<dbReference type="Gene3D" id="1.10.1220.10">
    <property type="entry name" value="Met repressor-like"/>
    <property type="match status" value="1"/>
</dbReference>
<accession>A0A0G3H3Q4</accession>
<evidence type="ECO:0000256" key="1">
    <source>
        <dbReference type="SAM" id="MobiDB-lite"/>
    </source>
</evidence>
<reference evidence="2 3" key="1">
    <citation type="journal article" date="2015" name="Genome Announc.">
        <title>Complete Genome Sequence of the Type Strain Corynebacterium mustelae DSM 45274, Isolated from Various Tissues of a Male Ferret with Lethal Sepsis.</title>
        <authorList>
            <person name="Ruckert C."/>
            <person name="Eimer J."/>
            <person name="Winkler A."/>
            <person name="Tauch A."/>
        </authorList>
    </citation>
    <scope>NUCLEOTIDE SEQUENCE [LARGE SCALE GENOMIC DNA]</scope>
    <source>
        <strain evidence="2 3">DSM 45274</strain>
        <plasmid evidence="3">Plasmid pCmus45274</plasmid>
    </source>
</reference>
<proteinExistence type="predicted"/>
<evidence type="ECO:0000313" key="2">
    <source>
        <dbReference type="EMBL" id="AKK07385.1"/>
    </source>
</evidence>
<dbReference type="InterPro" id="IPR013321">
    <property type="entry name" value="Arc_rbn_hlx_hlx"/>
</dbReference>
<feature type="region of interest" description="Disordered" evidence="1">
    <location>
        <begin position="1"/>
        <end position="25"/>
    </location>
</feature>
<reference evidence="3" key="2">
    <citation type="submission" date="2015-05" db="EMBL/GenBank/DDBJ databases">
        <title>Complete genome sequence of Corynebacterium mustelae DSM 45274, isolated from various tissues of a male ferret with lethal sepsis.</title>
        <authorList>
            <person name="Ruckert C."/>
            <person name="Albersmeier A."/>
            <person name="Winkler A."/>
            <person name="Tauch A."/>
        </authorList>
    </citation>
    <scope>NUCLEOTIDE SEQUENCE [LARGE SCALE GENOMIC DNA]</scope>
    <source>
        <strain evidence="3">DSM 45274</strain>
        <plasmid evidence="3">Plasmid pCmus45274</plasmid>
    </source>
</reference>
<dbReference type="RefSeq" id="WP_047263730.1">
    <property type="nucleotide sequence ID" value="NZ_CP011543.1"/>
</dbReference>
<geneLocation type="plasmid" evidence="2 3">
    <name>pCmus45274</name>
</geneLocation>
<dbReference type="KEGG" id="cmv:CMUST_15480"/>
<gene>
    <name evidence="2" type="ORF">CMUST_15480</name>
</gene>
<dbReference type="GO" id="GO:0006355">
    <property type="term" value="P:regulation of DNA-templated transcription"/>
    <property type="evidence" value="ECO:0007669"/>
    <property type="project" value="InterPro"/>
</dbReference>
<dbReference type="Proteomes" id="UP000035199">
    <property type="component" value="Plasmid pCmus45274"/>
</dbReference>
<organism evidence="2 3">
    <name type="scientific">Corynebacterium mustelae</name>
    <dbReference type="NCBI Taxonomy" id="571915"/>
    <lineage>
        <taxon>Bacteria</taxon>
        <taxon>Bacillati</taxon>
        <taxon>Actinomycetota</taxon>
        <taxon>Actinomycetes</taxon>
        <taxon>Mycobacteriales</taxon>
        <taxon>Corynebacteriaceae</taxon>
        <taxon>Corynebacterium</taxon>
    </lineage>
</organism>
<sequence>MTQKNNRLADTIRKPKVKTSSTTVKDTLQVEENKRTRRTTIYLNADIWQQLKIATIEDGTNLSHLIEQLATDYLEKRKKTSKR</sequence>